<dbReference type="Proteomes" id="UP001295469">
    <property type="component" value="Chromosome C04"/>
</dbReference>
<dbReference type="Proteomes" id="UP000028999">
    <property type="component" value="Unassembled WGS sequence"/>
</dbReference>
<evidence type="ECO:0000313" key="3">
    <source>
        <dbReference type="Proteomes" id="UP000028999"/>
    </source>
</evidence>
<evidence type="ECO:0000313" key="2">
    <source>
        <dbReference type="EMBL" id="CDY36820.1"/>
    </source>
</evidence>
<reference evidence="2" key="2">
    <citation type="submission" date="2014-06" db="EMBL/GenBank/DDBJ databases">
        <authorList>
            <person name="Genoscope - CEA"/>
        </authorList>
    </citation>
    <scope>NUCLEOTIDE SEQUENCE</scope>
</reference>
<evidence type="ECO:0000313" key="1">
    <source>
        <dbReference type="EMBL" id="CAF1858967.1"/>
    </source>
</evidence>
<dbReference type="Gramene" id="CDY36820">
    <property type="protein sequence ID" value="CDY36820"/>
    <property type="gene ID" value="GSBRNA2T00062658001"/>
</dbReference>
<dbReference type="EMBL" id="HG994368">
    <property type="protein sequence ID" value="CAF1858967.1"/>
    <property type="molecule type" value="Genomic_DNA"/>
</dbReference>
<name>A0A078HEN0_BRANA</name>
<reference evidence="2 3" key="1">
    <citation type="journal article" date="2014" name="Science">
        <title>Plant genetics. Early allopolyploid evolution in the post-Neolithic Brassica napus oilseed genome.</title>
        <authorList>
            <person name="Chalhoub B."/>
            <person name="Denoeud F."/>
            <person name="Liu S."/>
            <person name="Parkin I.A."/>
            <person name="Tang H."/>
            <person name="Wang X."/>
            <person name="Chiquet J."/>
            <person name="Belcram H."/>
            <person name="Tong C."/>
            <person name="Samans B."/>
            <person name="Correa M."/>
            <person name="Da Silva C."/>
            <person name="Just J."/>
            <person name="Falentin C."/>
            <person name="Koh C.S."/>
            <person name="Le Clainche I."/>
            <person name="Bernard M."/>
            <person name="Bento P."/>
            <person name="Noel B."/>
            <person name="Labadie K."/>
            <person name="Alberti A."/>
            <person name="Charles M."/>
            <person name="Arnaud D."/>
            <person name="Guo H."/>
            <person name="Daviaud C."/>
            <person name="Alamery S."/>
            <person name="Jabbari K."/>
            <person name="Zhao M."/>
            <person name="Edger P.P."/>
            <person name="Chelaifa H."/>
            <person name="Tack D."/>
            <person name="Lassalle G."/>
            <person name="Mestiri I."/>
            <person name="Schnel N."/>
            <person name="Le Paslier M.C."/>
            <person name="Fan G."/>
            <person name="Renault V."/>
            <person name="Bayer P.E."/>
            <person name="Golicz A.A."/>
            <person name="Manoli S."/>
            <person name="Lee T.H."/>
            <person name="Thi V.H."/>
            <person name="Chalabi S."/>
            <person name="Hu Q."/>
            <person name="Fan C."/>
            <person name="Tollenaere R."/>
            <person name="Lu Y."/>
            <person name="Battail C."/>
            <person name="Shen J."/>
            <person name="Sidebottom C.H."/>
            <person name="Wang X."/>
            <person name="Canaguier A."/>
            <person name="Chauveau A."/>
            <person name="Berard A."/>
            <person name="Deniot G."/>
            <person name="Guan M."/>
            <person name="Liu Z."/>
            <person name="Sun F."/>
            <person name="Lim Y.P."/>
            <person name="Lyons E."/>
            <person name="Town C.D."/>
            <person name="Bancroft I."/>
            <person name="Wang X."/>
            <person name="Meng J."/>
            <person name="Ma J."/>
            <person name="Pires J.C."/>
            <person name="King G.J."/>
            <person name="Brunel D."/>
            <person name="Delourme R."/>
            <person name="Renard M."/>
            <person name="Aury J.M."/>
            <person name="Adams K.L."/>
            <person name="Batley J."/>
            <person name="Snowdon R.J."/>
            <person name="Tost J."/>
            <person name="Edwards D."/>
            <person name="Zhou Y."/>
            <person name="Hua W."/>
            <person name="Sharpe A.G."/>
            <person name="Paterson A.H."/>
            <person name="Guan C."/>
            <person name="Wincker P."/>
        </authorList>
    </citation>
    <scope>NUCLEOTIDE SEQUENCE [LARGE SCALE GENOMIC DNA]</scope>
    <source>
        <strain evidence="3">cv. Darmor-bzh</strain>
    </source>
</reference>
<protein>
    <submittedName>
        <fullName evidence="1">(rape) hypothetical protein</fullName>
    </submittedName>
    <submittedName>
        <fullName evidence="2">BnaC04g32130D protein</fullName>
    </submittedName>
</protein>
<dbReference type="PaxDb" id="3708-A0A078HEN0"/>
<sequence>MLVKLCQIYNGLNVPIKRRRNELGDAHLAPTLTRYSRSLYSSPTTGRGR</sequence>
<keyword evidence="3" id="KW-1185">Reference proteome</keyword>
<accession>A0A078HEN0</accession>
<reference evidence="1" key="3">
    <citation type="submission" date="2021-01" db="EMBL/GenBank/DDBJ databases">
        <authorList>
            <consortium name="Genoscope - CEA"/>
            <person name="William W."/>
        </authorList>
    </citation>
    <scope>NUCLEOTIDE SEQUENCE</scope>
</reference>
<dbReference type="AlphaFoldDB" id="A0A078HEN0"/>
<dbReference type="EMBL" id="LK032384">
    <property type="protein sequence ID" value="CDY36820.1"/>
    <property type="molecule type" value="Genomic_DNA"/>
</dbReference>
<proteinExistence type="predicted"/>
<gene>
    <name evidence="2" type="primary">BnaC04g32130D</name>
    <name evidence="1" type="ORF">DARMORV10_C04P46700.1</name>
    <name evidence="2" type="ORF">GSBRNA2T00062658001</name>
</gene>
<organism evidence="2 3">
    <name type="scientific">Brassica napus</name>
    <name type="common">Rape</name>
    <dbReference type="NCBI Taxonomy" id="3708"/>
    <lineage>
        <taxon>Eukaryota</taxon>
        <taxon>Viridiplantae</taxon>
        <taxon>Streptophyta</taxon>
        <taxon>Embryophyta</taxon>
        <taxon>Tracheophyta</taxon>
        <taxon>Spermatophyta</taxon>
        <taxon>Magnoliopsida</taxon>
        <taxon>eudicotyledons</taxon>
        <taxon>Gunneridae</taxon>
        <taxon>Pentapetalae</taxon>
        <taxon>rosids</taxon>
        <taxon>malvids</taxon>
        <taxon>Brassicales</taxon>
        <taxon>Brassicaceae</taxon>
        <taxon>Brassiceae</taxon>
        <taxon>Brassica</taxon>
    </lineage>
</organism>